<dbReference type="EMBL" id="ARXX01000055">
    <property type="protein sequence ID" value="MBF5057712.1"/>
    <property type="molecule type" value="Genomic_DNA"/>
</dbReference>
<proteinExistence type="predicted"/>
<dbReference type="RefSeq" id="WP_161384788.1">
    <property type="nucleotide sequence ID" value="NZ_ARXX01000055.1"/>
</dbReference>
<evidence type="ECO:0008006" key="3">
    <source>
        <dbReference type="Google" id="ProtNLM"/>
    </source>
</evidence>
<reference evidence="1 2" key="1">
    <citation type="submission" date="2012-09" db="EMBL/GenBank/DDBJ databases">
        <title>Genome Sequence of alkane-degrading Bacterium Alcanivorax sp. 521-1.</title>
        <authorList>
            <person name="Lai Q."/>
            <person name="Shao Z."/>
        </authorList>
    </citation>
    <scope>NUCLEOTIDE SEQUENCE [LARGE SCALE GENOMIC DNA]</scope>
    <source>
        <strain evidence="1 2">521-1</strain>
    </source>
</reference>
<dbReference type="Proteomes" id="UP000662703">
    <property type="component" value="Unassembled WGS sequence"/>
</dbReference>
<sequence>MRVIAKRTLRQFWEEPDHGDAERPLTQWYHMMTRACWATPQAVKADISTASVLKGGRVVFNIAGNKYRVIVAIRYDLQIAWVRFVGTHAQYDRVDAEIV</sequence>
<dbReference type="InterPro" id="IPR018669">
    <property type="entry name" value="Toxin_HigB"/>
</dbReference>
<dbReference type="Pfam" id="PF09907">
    <property type="entry name" value="HigB_toxin"/>
    <property type="match status" value="1"/>
</dbReference>
<keyword evidence="2" id="KW-1185">Reference proteome</keyword>
<gene>
    <name evidence="1" type="ORF">Y5W_03006</name>
</gene>
<evidence type="ECO:0000313" key="1">
    <source>
        <dbReference type="EMBL" id="MBF5057712.1"/>
    </source>
</evidence>
<evidence type="ECO:0000313" key="2">
    <source>
        <dbReference type="Proteomes" id="UP000662703"/>
    </source>
</evidence>
<organism evidence="1 2">
    <name type="scientific">Alloalcanivorax profundimaris</name>
    <dbReference type="NCBI Taxonomy" id="2735259"/>
    <lineage>
        <taxon>Bacteria</taxon>
        <taxon>Pseudomonadati</taxon>
        <taxon>Pseudomonadota</taxon>
        <taxon>Gammaproteobacteria</taxon>
        <taxon>Oceanospirillales</taxon>
        <taxon>Alcanivoracaceae</taxon>
        <taxon>Alloalcanivorax</taxon>
    </lineage>
</organism>
<accession>A0ABS0AVU4</accession>
<protein>
    <recommendedName>
        <fullName evidence="3">Type II toxin-antitoxin system HigB family toxin</fullName>
    </recommendedName>
</protein>
<comment type="caution">
    <text evidence="1">The sequence shown here is derived from an EMBL/GenBank/DDBJ whole genome shotgun (WGS) entry which is preliminary data.</text>
</comment>
<name>A0ABS0AVU4_9GAMM</name>